<protein>
    <submittedName>
        <fullName evidence="2">Uncharacterized protein</fullName>
    </submittedName>
</protein>
<name>A0A8J2P9U7_9HEXA</name>
<feature type="compositionally biased region" description="Polar residues" evidence="1">
    <location>
        <begin position="107"/>
        <end position="125"/>
    </location>
</feature>
<dbReference type="AlphaFoldDB" id="A0A8J2P9U7"/>
<feature type="compositionally biased region" description="Polar residues" evidence="1">
    <location>
        <begin position="79"/>
        <end position="92"/>
    </location>
</feature>
<evidence type="ECO:0000256" key="1">
    <source>
        <dbReference type="SAM" id="MobiDB-lite"/>
    </source>
</evidence>
<dbReference type="Proteomes" id="UP000708208">
    <property type="component" value="Unassembled WGS sequence"/>
</dbReference>
<proteinExistence type="predicted"/>
<dbReference type="EMBL" id="CAJVCH010320086">
    <property type="protein sequence ID" value="CAG7786552.1"/>
    <property type="molecule type" value="Genomic_DNA"/>
</dbReference>
<feature type="region of interest" description="Disordered" evidence="1">
    <location>
        <begin position="49"/>
        <end position="140"/>
    </location>
</feature>
<accession>A0A8J2P9U7</accession>
<gene>
    <name evidence="2" type="ORF">AFUS01_LOCUS25116</name>
</gene>
<sequence length="231" mass="25936">MGTCASYLLPFSVRSKLTRDSSGPARNSFKNSIQETLQFSYDTSDTEWLMTSAEDDDSSNGPLGSYSPPIKTPLPPEVLQSQNQNQAFPNKTNDYKIPKNLPAQKYARNSRTPTKGQGQVKNSGDQVPLLSISLSSDDDDEEEFSFKTGLRDELQFRDFPLQSSSCPSPELIHFDLANSDPKIDNNYDDNNNYYWREENTESVLKNSIGNGHVVSHKNTTTKYTNEFEIPA</sequence>
<evidence type="ECO:0000313" key="2">
    <source>
        <dbReference type="EMBL" id="CAG7786552.1"/>
    </source>
</evidence>
<keyword evidence="3" id="KW-1185">Reference proteome</keyword>
<evidence type="ECO:0000313" key="3">
    <source>
        <dbReference type="Proteomes" id="UP000708208"/>
    </source>
</evidence>
<comment type="caution">
    <text evidence="2">The sequence shown here is derived from an EMBL/GenBank/DDBJ whole genome shotgun (WGS) entry which is preliminary data.</text>
</comment>
<organism evidence="2 3">
    <name type="scientific">Allacma fusca</name>
    <dbReference type="NCBI Taxonomy" id="39272"/>
    <lineage>
        <taxon>Eukaryota</taxon>
        <taxon>Metazoa</taxon>
        <taxon>Ecdysozoa</taxon>
        <taxon>Arthropoda</taxon>
        <taxon>Hexapoda</taxon>
        <taxon>Collembola</taxon>
        <taxon>Symphypleona</taxon>
        <taxon>Sminthuridae</taxon>
        <taxon>Allacma</taxon>
    </lineage>
</organism>
<reference evidence="2" key="1">
    <citation type="submission" date="2021-06" db="EMBL/GenBank/DDBJ databases">
        <authorList>
            <person name="Hodson N. C."/>
            <person name="Mongue J. A."/>
            <person name="Jaron S. K."/>
        </authorList>
    </citation>
    <scope>NUCLEOTIDE SEQUENCE</scope>
</reference>